<evidence type="ECO:0000313" key="2">
    <source>
        <dbReference type="EMBL" id="OIW31628.1"/>
    </source>
</evidence>
<dbReference type="Proteomes" id="UP000182658">
    <property type="component" value="Unassembled WGS sequence"/>
</dbReference>
<keyword evidence="3" id="KW-1185">Reference proteome</keyword>
<accession>A0A1J7JQK5</accession>
<reference evidence="2 3" key="1">
    <citation type="submission" date="2016-10" db="EMBL/GenBank/DDBJ databases">
        <title>Draft genome sequence of Coniochaeta ligniaria NRRL30616, a lignocellulolytic fungus for bioabatement of inhibitors in plant biomass hydrolysates.</title>
        <authorList>
            <consortium name="DOE Joint Genome Institute"/>
            <person name="Jimenez D.J."/>
            <person name="Hector R.E."/>
            <person name="Riley R."/>
            <person name="Sun H."/>
            <person name="Grigoriev I.V."/>
            <person name="Van Elsas J.D."/>
            <person name="Nichols N.N."/>
        </authorList>
    </citation>
    <scope>NUCLEOTIDE SEQUENCE [LARGE SCALE GENOMIC DNA]</scope>
    <source>
        <strain evidence="2 3">NRRL 30616</strain>
    </source>
</reference>
<dbReference type="AlphaFoldDB" id="A0A1J7JQK5"/>
<organism evidence="2 3">
    <name type="scientific">Coniochaeta ligniaria NRRL 30616</name>
    <dbReference type="NCBI Taxonomy" id="1408157"/>
    <lineage>
        <taxon>Eukaryota</taxon>
        <taxon>Fungi</taxon>
        <taxon>Dikarya</taxon>
        <taxon>Ascomycota</taxon>
        <taxon>Pezizomycotina</taxon>
        <taxon>Sordariomycetes</taxon>
        <taxon>Sordariomycetidae</taxon>
        <taxon>Coniochaetales</taxon>
        <taxon>Coniochaetaceae</taxon>
        <taxon>Coniochaeta</taxon>
    </lineage>
</organism>
<dbReference type="EMBL" id="KV875095">
    <property type="protein sequence ID" value="OIW31628.1"/>
    <property type="molecule type" value="Genomic_DNA"/>
</dbReference>
<sequence>MSRVTPVPPAASSQDSNEATLHAKFDQPTSHNNMVEASPFQIVKTFPPRGELQQYRLTATTEFSCCHCQQQKKSKLVAIKEGKWDQLLCNGCYGLLLSGTSQNS</sequence>
<dbReference type="InParanoid" id="A0A1J7JQK5"/>
<protein>
    <submittedName>
        <fullName evidence="2">Uncharacterized protein</fullName>
    </submittedName>
</protein>
<proteinExistence type="predicted"/>
<evidence type="ECO:0000256" key="1">
    <source>
        <dbReference type="SAM" id="MobiDB-lite"/>
    </source>
</evidence>
<evidence type="ECO:0000313" key="3">
    <source>
        <dbReference type="Proteomes" id="UP000182658"/>
    </source>
</evidence>
<feature type="region of interest" description="Disordered" evidence="1">
    <location>
        <begin position="1"/>
        <end position="33"/>
    </location>
</feature>
<dbReference type="OrthoDB" id="3776781at2759"/>
<gene>
    <name evidence="2" type="ORF">CONLIGDRAFT_641417</name>
</gene>
<name>A0A1J7JQK5_9PEZI</name>